<sequence>MFLGVLGCKGTVTIKFDTRDNTWSHETFDEFRFLCKNAAQHYSEYVGQASNNSAWDKAFEAAGVSQDDLIANGKPRAMNTEYQSGKMLSNSPGQSSKASLKFKKIKLSDVDPPTKRRKTSPAQDPLSGNTPTTMKETPGSELTTWAHNTPSGNTPTATKEISGSELTTWIINTEPELDLSSSELNKHPENTILPIVPPSGPRPQPNKTRSSGSTSKAAVPNKTIRPKKVSKTDQMSDRIVLGHRPTRIQLK</sequence>
<evidence type="ECO:0000256" key="1">
    <source>
        <dbReference type="SAM" id="MobiDB-lite"/>
    </source>
</evidence>
<feature type="compositionally biased region" description="Polar residues" evidence="1">
    <location>
        <begin position="84"/>
        <end position="98"/>
    </location>
</feature>
<dbReference type="EMBL" id="JADNRY010000068">
    <property type="protein sequence ID" value="KAF9067791.1"/>
    <property type="molecule type" value="Genomic_DNA"/>
</dbReference>
<comment type="caution">
    <text evidence="2">The sequence shown here is derived from an EMBL/GenBank/DDBJ whole genome shotgun (WGS) entry which is preliminary data.</text>
</comment>
<protein>
    <submittedName>
        <fullName evidence="2">Uncharacterized protein</fullName>
    </submittedName>
</protein>
<accession>A0A9P5PLC8</accession>
<reference evidence="2" key="1">
    <citation type="submission" date="2020-11" db="EMBL/GenBank/DDBJ databases">
        <authorList>
            <consortium name="DOE Joint Genome Institute"/>
            <person name="Ahrendt S."/>
            <person name="Riley R."/>
            <person name="Andreopoulos W."/>
            <person name="Labutti K."/>
            <person name="Pangilinan J."/>
            <person name="Ruiz-Duenas F.J."/>
            <person name="Barrasa J.M."/>
            <person name="Sanchez-Garcia M."/>
            <person name="Camarero S."/>
            <person name="Miyauchi S."/>
            <person name="Serrano A."/>
            <person name="Linde D."/>
            <person name="Babiker R."/>
            <person name="Drula E."/>
            <person name="Ayuso-Fernandez I."/>
            <person name="Pacheco R."/>
            <person name="Padilla G."/>
            <person name="Ferreira P."/>
            <person name="Barriuso J."/>
            <person name="Kellner H."/>
            <person name="Castanera R."/>
            <person name="Alfaro M."/>
            <person name="Ramirez L."/>
            <person name="Pisabarro A.G."/>
            <person name="Kuo A."/>
            <person name="Tritt A."/>
            <person name="Lipzen A."/>
            <person name="He G."/>
            <person name="Yan M."/>
            <person name="Ng V."/>
            <person name="Cullen D."/>
            <person name="Martin F."/>
            <person name="Rosso M.-N."/>
            <person name="Henrissat B."/>
            <person name="Hibbett D."/>
            <person name="Martinez A.T."/>
            <person name="Grigoriev I.V."/>
        </authorList>
    </citation>
    <scope>NUCLEOTIDE SEQUENCE</scope>
    <source>
        <strain evidence="2">AH 40177</strain>
    </source>
</reference>
<feature type="compositionally biased region" description="Polar residues" evidence="1">
    <location>
        <begin position="205"/>
        <end position="216"/>
    </location>
</feature>
<proteinExistence type="predicted"/>
<dbReference type="Proteomes" id="UP000772434">
    <property type="component" value="Unassembled WGS sequence"/>
</dbReference>
<feature type="compositionally biased region" description="Polar residues" evidence="1">
    <location>
        <begin position="120"/>
        <end position="161"/>
    </location>
</feature>
<feature type="region of interest" description="Disordered" evidence="1">
    <location>
        <begin position="179"/>
        <end position="251"/>
    </location>
</feature>
<dbReference type="AlphaFoldDB" id="A0A9P5PLC8"/>
<gene>
    <name evidence="2" type="ORF">BDP27DRAFT_1422524</name>
</gene>
<keyword evidence="3" id="KW-1185">Reference proteome</keyword>
<organism evidence="2 3">
    <name type="scientific">Rhodocollybia butyracea</name>
    <dbReference type="NCBI Taxonomy" id="206335"/>
    <lineage>
        <taxon>Eukaryota</taxon>
        <taxon>Fungi</taxon>
        <taxon>Dikarya</taxon>
        <taxon>Basidiomycota</taxon>
        <taxon>Agaricomycotina</taxon>
        <taxon>Agaricomycetes</taxon>
        <taxon>Agaricomycetidae</taxon>
        <taxon>Agaricales</taxon>
        <taxon>Marasmiineae</taxon>
        <taxon>Omphalotaceae</taxon>
        <taxon>Rhodocollybia</taxon>
    </lineage>
</organism>
<feature type="region of interest" description="Disordered" evidence="1">
    <location>
        <begin position="84"/>
        <end position="161"/>
    </location>
</feature>
<feature type="compositionally biased region" description="Pro residues" evidence="1">
    <location>
        <begin position="195"/>
        <end position="204"/>
    </location>
</feature>
<evidence type="ECO:0000313" key="3">
    <source>
        <dbReference type="Proteomes" id="UP000772434"/>
    </source>
</evidence>
<name>A0A9P5PLC8_9AGAR</name>
<evidence type="ECO:0000313" key="2">
    <source>
        <dbReference type="EMBL" id="KAF9067791.1"/>
    </source>
</evidence>